<sequence>MKKRHEQKLIILSLTLLLAFNLPLVLLFDKADAVLGMPVIYFYFFSVWIFSILVSLLVVKRYYE</sequence>
<organism evidence="2 3">
    <name type="scientific">Flavobacterium cerinum</name>
    <dbReference type="NCBI Taxonomy" id="2502784"/>
    <lineage>
        <taxon>Bacteria</taxon>
        <taxon>Pseudomonadati</taxon>
        <taxon>Bacteroidota</taxon>
        <taxon>Flavobacteriia</taxon>
        <taxon>Flavobacteriales</taxon>
        <taxon>Flavobacteriaceae</taxon>
        <taxon>Flavobacterium</taxon>
    </lineage>
</organism>
<evidence type="ECO:0000313" key="2">
    <source>
        <dbReference type="EMBL" id="UUC44596.1"/>
    </source>
</evidence>
<name>A0ABY5IP31_9FLAO</name>
<dbReference type="Proteomes" id="UP001059844">
    <property type="component" value="Chromosome"/>
</dbReference>
<evidence type="ECO:0000313" key="3">
    <source>
        <dbReference type="Proteomes" id="UP001059844"/>
    </source>
</evidence>
<keyword evidence="3" id="KW-1185">Reference proteome</keyword>
<reference evidence="2" key="1">
    <citation type="submission" date="2022-07" db="EMBL/GenBank/DDBJ databases">
        <title>Isolation, identification, and degradation of a PFOSA degrading strain from sewage treatment plant.</title>
        <authorList>
            <person name="Zhang L."/>
            <person name="Huo Y."/>
        </authorList>
    </citation>
    <scope>NUCLEOTIDE SEQUENCE</scope>
    <source>
        <strain evidence="2">C1</strain>
    </source>
</reference>
<dbReference type="EMBL" id="CP101751">
    <property type="protein sequence ID" value="UUC44596.1"/>
    <property type="molecule type" value="Genomic_DNA"/>
</dbReference>
<dbReference type="RefSeq" id="WP_256550276.1">
    <property type="nucleotide sequence ID" value="NZ_CP101751.1"/>
</dbReference>
<feature type="transmembrane region" description="Helical" evidence="1">
    <location>
        <begin position="9"/>
        <end position="28"/>
    </location>
</feature>
<accession>A0ABY5IP31</accession>
<keyword evidence="1" id="KW-0812">Transmembrane</keyword>
<evidence type="ECO:0000256" key="1">
    <source>
        <dbReference type="SAM" id="Phobius"/>
    </source>
</evidence>
<keyword evidence="1" id="KW-1133">Transmembrane helix</keyword>
<protein>
    <recommendedName>
        <fullName evidence="4">DUF3311 domain-containing protein</fullName>
    </recommendedName>
</protein>
<gene>
    <name evidence="2" type="ORF">NOX80_13255</name>
</gene>
<evidence type="ECO:0008006" key="4">
    <source>
        <dbReference type="Google" id="ProtNLM"/>
    </source>
</evidence>
<keyword evidence="1" id="KW-0472">Membrane</keyword>
<proteinExistence type="predicted"/>
<feature type="transmembrane region" description="Helical" evidence="1">
    <location>
        <begin position="40"/>
        <end position="59"/>
    </location>
</feature>